<reference evidence="2 3" key="1">
    <citation type="submission" date="2016-02" db="EMBL/GenBank/DDBJ databases">
        <title>Genome analysis of coral dinoflagellate symbionts highlights evolutionary adaptations to a symbiotic lifestyle.</title>
        <authorList>
            <person name="Aranda M."/>
            <person name="Li Y."/>
            <person name="Liew Y.J."/>
            <person name="Baumgarten S."/>
            <person name="Simakov O."/>
            <person name="Wilson M."/>
            <person name="Piel J."/>
            <person name="Ashoor H."/>
            <person name="Bougouffa S."/>
            <person name="Bajic V.B."/>
            <person name="Ryu T."/>
            <person name="Ravasi T."/>
            <person name="Bayer T."/>
            <person name="Micklem G."/>
            <person name="Kim H."/>
            <person name="Bhak J."/>
            <person name="Lajeunesse T.C."/>
            <person name="Voolstra C.R."/>
        </authorList>
    </citation>
    <scope>NUCLEOTIDE SEQUENCE [LARGE SCALE GENOMIC DNA]</scope>
    <source>
        <strain evidence="2 3">CCMP2467</strain>
    </source>
</reference>
<keyword evidence="3" id="KW-1185">Reference proteome</keyword>
<accession>A0A1Q9CRA9</accession>
<proteinExistence type="predicted"/>
<protein>
    <submittedName>
        <fullName evidence="2">Uncharacterized protein</fullName>
    </submittedName>
</protein>
<dbReference type="EMBL" id="LSRX01000976">
    <property type="protein sequence ID" value="OLP85459.1"/>
    <property type="molecule type" value="Genomic_DNA"/>
</dbReference>
<sequence>MIMIMMVMMMLMMMVMMMVMMMTANNKEMVAHETLWACGSSWRGQPVPDAVPQSSTVPQSRLKQRGILNLPGFLLSSEKLVILWSEHYFSRLWCVFEMATYLKDPSGRERTQIIPVKTGALLWLSSAGWYVLCAAYNVIYRSAEVARLSGDDVLESLQSVALPAILD</sequence>
<dbReference type="SUPFAM" id="SSF52200">
    <property type="entry name" value="Toll/Interleukin receptor TIR domain"/>
    <property type="match status" value="1"/>
</dbReference>
<organism evidence="2 3">
    <name type="scientific">Symbiodinium microadriaticum</name>
    <name type="common">Dinoflagellate</name>
    <name type="synonym">Zooxanthella microadriatica</name>
    <dbReference type="NCBI Taxonomy" id="2951"/>
    <lineage>
        <taxon>Eukaryota</taxon>
        <taxon>Sar</taxon>
        <taxon>Alveolata</taxon>
        <taxon>Dinophyceae</taxon>
        <taxon>Suessiales</taxon>
        <taxon>Symbiodiniaceae</taxon>
        <taxon>Symbiodinium</taxon>
    </lineage>
</organism>
<feature type="chain" id="PRO_5012977441" evidence="1">
    <location>
        <begin position="25"/>
        <end position="167"/>
    </location>
</feature>
<dbReference type="AlphaFoldDB" id="A0A1Q9CRA9"/>
<dbReference type="Proteomes" id="UP000186817">
    <property type="component" value="Unassembled WGS sequence"/>
</dbReference>
<evidence type="ECO:0000313" key="3">
    <source>
        <dbReference type="Proteomes" id="UP000186817"/>
    </source>
</evidence>
<comment type="caution">
    <text evidence="2">The sequence shown here is derived from an EMBL/GenBank/DDBJ whole genome shotgun (WGS) entry which is preliminary data.</text>
</comment>
<dbReference type="InterPro" id="IPR035897">
    <property type="entry name" value="Toll_tir_struct_dom_sf"/>
</dbReference>
<keyword evidence="1" id="KW-0732">Signal</keyword>
<feature type="signal peptide" evidence="1">
    <location>
        <begin position="1"/>
        <end position="24"/>
    </location>
</feature>
<gene>
    <name evidence="2" type="ORF">AK812_SmicGene33543</name>
</gene>
<dbReference type="OrthoDB" id="433935at2759"/>
<name>A0A1Q9CRA9_SYMMI</name>
<evidence type="ECO:0000256" key="1">
    <source>
        <dbReference type="SAM" id="SignalP"/>
    </source>
</evidence>
<evidence type="ECO:0000313" key="2">
    <source>
        <dbReference type="EMBL" id="OLP85459.1"/>
    </source>
</evidence>